<evidence type="ECO:0000313" key="1">
    <source>
        <dbReference type="EMBL" id="KAH7966369.1"/>
    </source>
</evidence>
<name>A0ACB8DE69_DERSI</name>
<protein>
    <submittedName>
        <fullName evidence="1">Uncharacterized protein</fullName>
    </submittedName>
</protein>
<proteinExistence type="predicted"/>
<sequence length="174" mass="17998">MSNAVCCSARSSCCPEHYVCDEASNLCAPAFVGRRHTEAGNATTTTTTVAASATTPSTPTVGDEGQLMTKCPEGDTYCFHDNSTCCRQEAGSYGCCPDRDAVCCSDLVNCCPRGFACIRGTGNCVQTTTIARLGAAAAAGARRTALRAGLAGSDMTEPLTVPAMRLERRGPALP</sequence>
<comment type="caution">
    <text evidence="1">The sequence shown here is derived from an EMBL/GenBank/DDBJ whole genome shotgun (WGS) entry which is preliminary data.</text>
</comment>
<accession>A0ACB8DE69</accession>
<organism evidence="1 2">
    <name type="scientific">Dermacentor silvarum</name>
    <name type="common">Tick</name>
    <dbReference type="NCBI Taxonomy" id="543639"/>
    <lineage>
        <taxon>Eukaryota</taxon>
        <taxon>Metazoa</taxon>
        <taxon>Ecdysozoa</taxon>
        <taxon>Arthropoda</taxon>
        <taxon>Chelicerata</taxon>
        <taxon>Arachnida</taxon>
        <taxon>Acari</taxon>
        <taxon>Parasitiformes</taxon>
        <taxon>Ixodida</taxon>
        <taxon>Ixodoidea</taxon>
        <taxon>Ixodidae</taxon>
        <taxon>Rhipicephalinae</taxon>
        <taxon>Dermacentor</taxon>
    </lineage>
</organism>
<dbReference type="EMBL" id="CM023471">
    <property type="protein sequence ID" value="KAH7966369.1"/>
    <property type="molecule type" value="Genomic_DNA"/>
</dbReference>
<gene>
    <name evidence="1" type="ORF">HPB49_015581</name>
</gene>
<evidence type="ECO:0000313" key="2">
    <source>
        <dbReference type="Proteomes" id="UP000821865"/>
    </source>
</evidence>
<dbReference type="Proteomes" id="UP000821865">
    <property type="component" value="Chromosome 2"/>
</dbReference>
<reference evidence="1" key="1">
    <citation type="submission" date="2020-05" db="EMBL/GenBank/DDBJ databases">
        <title>Large-scale comparative analyses of tick genomes elucidate their genetic diversity and vector capacities.</title>
        <authorList>
            <person name="Jia N."/>
            <person name="Wang J."/>
            <person name="Shi W."/>
            <person name="Du L."/>
            <person name="Sun Y."/>
            <person name="Zhan W."/>
            <person name="Jiang J."/>
            <person name="Wang Q."/>
            <person name="Zhang B."/>
            <person name="Ji P."/>
            <person name="Sakyi L.B."/>
            <person name="Cui X."/>
            <person name="Yuan T."/>
            <person name="Jiang B."/>
            <person name="Yang W."/>
            <person name="Lam T.T.-Y."/>
            <person name="Chang Q."/>
            <person name="Ding S."/>
            <person name="Wang X."/>
            <person name="Zhu J."/>
            <person name="Ruan X."/>
            <person name="Zhao L."/>
            <person name="Wei J."/>
            <person name="Que T."/>
            <person name="Du C."/>
            <person name="Cheng J."/>
            <person name="Dai P."/>
            <person name="Han X."/>
            <person name="Huang E."/>
            <person name="Gao Y."/>
            <person name="Liu J."/>
            <person name="Shao H."/>
            <person name="Ye R."/>
            <person name="Li L."/>
            <person name="Wei W."/>
            <person name="Wang X."/>
            <person name="Wang C."/>
            <person name="Yang T."/>
            <person name="Huo Q."/>
            <person name="Li W."/>
            <person name="Guo W."/>
            <person name="Chen H."/>
            <person name="Zhou L."/>
            <person name="Ni X."/>
            <person name="Tian J."/>
            <person name="Zhou Y."/>
            <person name="Sheng Y."/>
            <person name="Liu T."/>
            <person name="Pan Y."/>
            <person name="Xia L."/>
            <person name="Li J."/>
            <person name="Zhao F."/>
            <person name="Cao W."/>
        </authorList>
    </citation>
    <scope>NUCLEOTIDE SEQUENCE</scope>
    <source>
        <strain evidence="1">Dsil-2018</strain>
    </source>
</reference>
<keyword evidence="2" id="KW-1185">Reference proteome</keyword>